<comment type="caution">
    <text evidence="1">The sequence shown here is derived from an EMBL/GenBank/DDBJ whole genome shotgun (WGS) entry which is preliminary data.</text>
</comment>
<proteinExistence type="predicted"/>
<evidence type="ECO:0000313" key="2">
    <source>
        <dbReference type="Proteomes" id="UP000789405"/>
    </source>
</evidence>
<dbReference type="EMBL" id="CAJVPY010003941">
    <property type="protein sequence ID" value="CAG8606141.1"/>
    <property type="molecule type" value="Genomic_DNA"/>
</dbReference>
<evidence type="ECO:0000313" key="1">
    <source>
        <dbReference type="EMBL" id="CAG8606141.1"/>
    </source>
</evidence>
<reference evidence="1" key="1">
    <citation type="submission" date="2021-06" db="EMBL/GenBank/DDBJ databases">
        <authorList>
            <person name="Kallberg Y."/>
            <person name="Tangrot J."/>
            <person name="Rosling A."/>
        </authorList>
    </citation>
    <scope>NUCLEOTIDE SEQUENCE</scope>
    <source>
        <strain evidence="1">MA453B</strain>
    </source>
</reference>
<accession>A0A9N9CNE2</accession>
<organism evidence="1 2">
    <name type="scientific">Dentiscutata erythropus</name>
    <dbReference type="NCBI Taxonomy" id="1348616"/>
    <lineage>
        <taxon>Eukaryota</taxon>
        <taxon>Fungi</taxon>
        <taxon>Fungi incertae sedis</taxon>
        <taxon>Mucoromycota</taxon>
        <taxon>Glomeromycotina</taxon>
        <taxon>Glomeromycetes</taxon>
        <taxon>Diversisporales</taxon>
        <taxon>Gigasporaceae</taxon>
        <taxon>Dentiscutata</taxon>
    </lineage>
</organism>
<keyword evidence="2" id="KW-1185">Reference proteome</keyword>
<dbReference type="Proteomes" id="UP000789405">
    <property type="component" value="Unassembled WGS sequence"/>
</dbReference>
<name>A0A9N9CNE2_9GLOM</name>
<sequence length="52" mass="5801">MAANRQARIITTLMLPQTVGQNIMPQYPMSINNPNQKIVSQNPICINQKSCS</sequence>
<dbReference type="AlphaFoldDB" id="A0A9N9CNE2"/>
<protein>
    <submittedName>
        <fullName evidence="1">21289_t:CDS:1</fullName>
    </submittedName>
</protein>
<gene>
    <name evidence="1" type="ORF">DERYTH_LOCUS7896</name>
</gene>